<dbReference type="InterPro" id="IPR003462">
    <property type="entry name" value="ODC_Mu_crystall"/>
</dbReference>
<dbReference type="SUPFAM" id="SSF51735">
    <property type="entry name" value="NAD(P)-binding Rossmann-fold domains"/>
    <property type="match status" value="1"/>
</dbReference>
<dbReference type="HOGENOM" id="CLU_042088_0_0_1"/>
<sequence length="356" mass="37489">MSLRILSASDVTNIAERFTPKDLVDLMAGVFHSLSTPEIAQKDIVQPHRAVIPTQNHTVLVMPSSVTEIGTAMKVVSVPTAAAPPAVQARGLPASTLVLDQYSGGVRAIVNARNLTALRNAAGSLLATQVLLGRDAAPQTILAIGAGAQVAAHLSLFLACYPSITSCTILNRTTNMRLENLSTELHASHPSVTVNTGATNNNDANIETLVRGANIIITATSSTTPFFPSSYVSPGTHLCLIGSYTPDMHEIDTALVKRAGKIVVDSRDACLHEAGELIAASCGTDDLVELGELISRPPGGNNWTPKQELVDDIRSRSDVTIFKSVGAGIQDVAIACAVVQRAEQAQIGMIVENFDQ</sequence>
<dbReference type="PANTHER" id="PTHR13812:SF19">
    <property type="entry name" value="KETIMINE REDUCTASE MU-CRYSTALLIN"/>
    <property type="match status" value="1"/>
</dbReference>
<evidence type="ECO:0008006" key="4">
    <source>
        <dbReference type="Google" id="ProtNLM"/>
    </source>
</evidence>
<dbReference type="PANTHER" id="PTHR13812">
    <property type="entry name" value="KETIMINE REDUCTASE MU-CRYSTALLIN"/>
    <property type="match status" value="1"/>
</dbReference>
<dbReference type="InterPro" id="IPR023401">
    <property type="entry name" value="ODC_N"/>
</dbReference>
<comment type="similarity">
    <text evidence="1">Belongs to the ornithine cyclodeaminase/mu-crystallin family.</text>
</comment>
<dbReference type="Pfam" id="PF02423">
    <property type="entry name" value="OCD_Mu_crystall"/>
    <property type="match status" value="1"/>
</dbReference>
<reference evidence="2 3" key="1">
    <citation type="journal article" date="2012" name="Proc. Natl. Acad. Sci. U.S.A.">
        <title>Comparative genomics of Ceriporiopsis subvermispora and Phanerochaete chrysosporium provide insight into selective ligninolysis.</title>
        <authorList>
            <person name="Fernandez-Fueyo E."/>
            <person name="Ruiz-Duenas F.J."/>
            <person name="Ferreira P."/>
            <person name="Floudas D."/>
            <person name="Hibbett D.S."/>
            <person name="Canessa P."/>
            <person name="Larrondo L.F."/>
            <person name="James T.Y."/>
            <person name="Seelenfreund D."/>
            <person name="Lobos S."/>
            <person name="Polanco R."/>
            <person name="Tello M."/>
            <person name="Honda Y."/>
            <person name="Watanabe T."/>
            <person name="Watanabe T."/>
            <person name="Ryu J.S."/>
            <person name="Kubicek C.P."/>
            <person name="Schmoll M."/>
            <person name="Gaskell J."/>
            <person name="Hammel K.E."/>
            <person name="St John F.J."/>
            <person name="Vanden Wymelenberg A."/>
            <person name="Sabat G."/>
            <person name="Splinter BonDurant S."/>
            <person name="Syed K."/>
            <person name="Yadav J.S."/>
            <person name="Doddapaneni H."/>
            <person name="Subramanian V."/>
            <person name="Lavin J.L."/>
            <person name="Oguiza J.A."/>
            <person name="Perez G."/>
            <person name="Pisabarro A.G."/>
            <person name="Ramirez L."/>
            <person name="Santoyo F."/>
            <person name="Master E."/>
            <person name="Coutinho P.M."/>
            <person name="Henrissat B."/>
            <person name="Lombard V."/>
            <person name="Magnuson J.K."/>
            <person name="Kuees U."/>
            <person name="Hori C."/>
            <person name="Igarashi K."/>
            <person name="Samejima M."/>
            <person name="Held B.W."/>
            <person name="Barry K.W."/>
            <person name="LaButti K.M."/>
            <person name="Lapidus A."/>
            <person name="Lindquist E.A."/>
            <person name="Lucas S.M."/>
            <person name="Riley R."/>
            <person name="Salamov A.A."/>
            <person name="Hoffmeister D."/>
            <person name="Schwenk D."/>
            <person name="Hadar Y."/>
            <person name="Yarden O."/>
            <person name="de Vries R.P."/>
            <person name="Wiebenga A."/>
            <person name="Stenlid J."/>
            <person name="Eastwood D."/>
            <person name="Grigoriev I.V."/>
            <person name="Berka R.M."/>
            <person name="Blanchette R.A."/>
            <person name="Kersten P."/>
            <person name="Martinez A.T."/>
            <person name="Vicuna R."/>
            <person name="Cullen D."/>
        </authorList>
    </citation>
    <scope>NUCLEOTIDE SEQUENCE [LARGE SCALE GENOMIC DNA]</scope>
    <source>
        <strain evidence="2 3">B</strain>
    </source>
</reference>
<dbReference type="GO" id="GO:0005737">
    <property type="term" value="C:cytoplasm"/>
    <property type="evidence" value="ECO:0007669"/>
    <property type="project" value="TreeGrafter"/>
</dbReference>
<accession>M2RAD2</accession>
<keyword evidence="3" id="KW-1185">Reference proteome</keyword>
<name>M2RAD2_CERS8</name>
<evidence type="ECO:0000313" key="2">
    <source>
        <dbReference type="EMBL" id="EMD35751.1"/>
    </source>
</evidence>
<evidence type="ECO:0000313" key="3">
    <source>
        <dbReference type="Proteomes" id="UP000016930"/>
    </source>
</evidence>
<dbReference type="InterPro" id="IPR036291">
    <property type="entry name" value="NAD(P)-bd_dom_sf"/>
</dbReference>
<gene>
    <name evidence="2" type="ORF">CERSUDRAFT_115698</name>
</gene>
<evidence type="ECO:0000256" key="1">
    <source>
        <dbReference type="ARBA" id="ARBA00008903"/>
    </source>
</evidence>
<dbReference type="Proteomes" id="UP000016930">
    <property type="component" value="Unassembled WGS sequence"/>
</dbReference>
<organism evidence="2 3">
    <name type="scientific">Ceriporiopsis subvermispora (strain B)</name>
    <name type="common">White-rot fungus</name>
    <name type="synonym">Gelatoporia subvermispora</name>
    <dbReference type="NCBI Taxonomy" id="914234"/>
    <lineage>
        <taxon>Eukaryota</taxon>
        <taxon>Fungi</taxon>
        <taxon>Dikarya</taxon>
        <taxon>Basidiomycota</taxon>
        <taxon>Agaricomycotina</taxon>
        <taxon>Agaricomycetes</taxon>
        <taxon>Polyporales</taxon>
        <taxon>Gelatoporiaceae</taxon>
        <taxon>Gelatoporia</taxon>
    </lineage>
</organism>
<dbReference type="EMBL" id="KB445799">
    <property type="protein sequence ID" value="EMD35751.1"/>
    <property type="molecule type" value="Genomic_DNA"/>
</dbReference>
<dbReference type="STRING" id="914234.M2RAD2"/>
<dbReference type="Gene3D" id="3.30.1780.10">
    <property type="entry name" value="ornithine cyclodeaminase, domain 1"/>
    <property type="match status" value="1"/>
</dbReference>
<protein>
    <recommendedName>
        <fullName evidence="4">Ornithine cyclodeaminase</fullName>
    </recommendedName>
</protein>
<proteinExistence type="inferred from homology"/>
<dbReference type="AlphaFoldDB" id="M2RAD2"/>
<dbReference type="Gene3D" id="3.40.50.720">
    <property type="entry name" value="NAD(P)-binding Rossmann-like Domain"/>
    <property type="match status" value="1"/>
</dbReference>
<dbReference type="OrthoDB" id="41492at2759"/>
<dbReference type="PIRSF" id="PIRSF001439">
    <property type="entry name" value="CryM"/>
    <property type="match status" value="1"/>
</dbReference>